<accession>A0A6A1V7G9</accession>
<comment type="caution">
    <text evidence="4">The sequence shown here is derived from an EMBL/GenBank/DDBJ whole genome shotgun (WGS) entry which is preliminary data.</text>
</comment>
<dbReference type="Pfam" id="PF13041">
    <property type="entry name" value="PPR_2"/>
    <property type="match status" value="2"/>
</dbReference>
<gene>
    <name evidence="4" type="ORF">CJ030_MR7G017730</name>
</gene>
<reference evidence="4 5" key="1">
    <citation type="journal article" date="2019" name="Plant Biotechnol. J.">
        <title>The red bayberry genome and genetic basis of sex determination.</title>
        <authorList>
            <person name="Jia H.M."/>
            <person name="Jia H.J."/>
            <person name="Cai Q.L."/>
            <person name="Wang Y."/>
            <person name="Zhao H.B."/>
            <person name="Yang W.F."/>
            <person name="Wang G.Y."/>
            <person name="Li Y.H."/>
            <person name="Zhan D.L."/>
            <person name="Shen Y.T."/>
            <person name="Niu Q.F."/>
            <person name="Chang L."/>
            <person name="Qiu J."/>
            <person name="Zhao L."/>
            <person name="Xie H.B."/>
            <person name="Fu W.Y."/>
            <person name="Jin J."/>
            <person name="Li X.W."/>
            <person name="Jiao Y."/>
            <person name="Zhou C.C."/>
            <person name="Tu T."/>
            <person name="Chai C.Y."/>
            <person name="Gao J.L."/>
            <person name="Fan L.J."/>
            <person name="van de Weg E."/>
            <person name="Wang J.Y."/>
            <person name="Gao Z.S."/>
        </authorList>
    </citation>
    <scope>NUCLEOTIDE SEQUENCE [LARGE SCALE GENOMIC DNA]</scope>
    <source>
        <tissue evidence="4">Leaves</tissue>
    </source>
</reference>
<evidence type="ECO:0000313" key="5">
    <source>
        <dbReference type="Proteomes" id="UP000516437"/>
    </source>
</evidence>
<protein>
    <recommendedName>
        <fullName evidence="6">Pentacotripeptide-repeat region of PRORP domain-containing protein</fullName>
    </recommendedName>
</protein>
<dbReference type="Pfam" id="PF12854">
    <property type="entry name" value="PPR_1"/>
    <property type="match status" value="1"/>
</dbReference>
<dbReference type="PANTHER" id="PTHR46128:SF194">
    <property type="entry name" value="PENTACOTRIPEPTIDE-REPEAT REGION OF PRORP DOMAIN-CONTAINING PROTEIN"/>
    <property type="match status" value="1"/>
</dbReference>
<dbReference type="EMBL" id="RXIC02000025">
    <property type="protein sequence ID" value="KAB1207767.1"/>
    <property type="molecule type" value="Genomic_DNA"/>
</dbReference>
<evidence type="ECO:0000313" key="4">
    <source>
        <dbReference type="EMBL" id="KAB1207767.1"/>
    </source>
</evidence>
<keyword evidence="2" id="KW-0677">Repeat</keyword>
<feature type="repeat" description="PPR" evidence="3">
    <location>
        <begin position="359"/>
        <end position="394"/>
    </location>
</feature>
<dbReference type="NCBIfam" id="TIGR00756">
    <property type="entry name" value="PPR"/>
    <property type="match status" value="6"/>
</dbReference>
<feature type="repeat" description="PPR" evidence="3">
    <location>
        <begin position="324"/>
        <end position="358"/>
    </location>
</feature>
<sequence length="533" mass="61484">MGRWSSFLLRLPGKLHDRKSNSFLVLRHIPMIFNVRKRTKNIHILVSYRIQSRAPYSCSSSPLEYSSPNPHLQRQCENPKRLSDLDILVAQVPVGTSDDEVVRSLSNDQACNSIGLSRDLFDKLLRRFKDDWKSALGVFRWAGSRSDYEHTPEAYDMLVDILGKMKQMDKMKGILEEMNQHGLVRFGTVAKVMRRFAGAGQWEEAVRTFDGLGTFGLERNTESMNLLLGTLCKERKVEQARQIFLELKSHIPPNAHTFNIFIHGWCKVNRVEEAHWTIEEMKGHGCRPCVISYSTIVESYCHQFNFGKVYELLDEMQALGCPPNVVTFTTVLCYLTKSEEFEEALCITDRMRSAGCKPDTLFYNALIHTLGRAGRVEEAVRVFEAEMPKTGVNPNTSTYNSVIAMFCHHGQEQRALNVLEDMEKLRVCKPDVQTYYPLLKACFKAGNTDSILRKLLDDMINKHHLSLDISAYTLLIHGLCRANKCDWAYVLFEEMIRQEITPRYKTFRLLLEEVRQKNMYDAAERIEDLMKRL</sequence>
<evidence type="ECO:0000256" key="3">
    <source>
        <dbReference type="PROSITE-ProRule" id="PRU00708"/>
    </source>
</evidence>
<dbReference type="AlphaFoldDB" id="A0A6A1V7G9"/>
<dbReference type="Pfam" id="PF01535">
    <property type="entry name" value="PPR"/>
    <property type="match status" value="3"/>
</dbReference>
<dbReference type="InterPro" id="IPR002885">
    <property type="entry name" value="PPR_rpt"/>
</dbReference>
<organism evidence="4 5">
    <name type="scientific">Morella rubra</name>
    <name type="common">Chinese bayberry</name>
    <dbReference type="NCBI Taxonomy" id="262757"/>
    <lineage>
        <taxon>Eukaryota</taxon>
        <taxon>Viridiplantae</taxon>
        <taxon>Streptophyta</taxon>
        <taxon>Embryophyta</taxon>
        <taxon>Tracheophyta</taxon>
        <taxon>Spermatophyta</taxon>
        <taxon>Magnoliopsida</taxon>
        <taxon>eudicotyledons</taxon>
        <taxon>Gunneridae</taxon>
        <taxon>Pentapetalae</taxon>
        <taxon>rosids</taxon>
        <taxon>fabids</taxon>
        <taxon>Fagales</taxon>
        <taxon>Myricaceae</taxon>
        <taxon>Morella</taxon>
    </lineage>
</organism>
<evidence type="ECO:0008006" key="6">
    <source>
        <dbReference type="Google" id="ProtNLM"/>
    </source>
</evidence>
<dbReference type="Gene3D" id="1.25.40.10">
    <property type="entry name" value="Tetratricopeptide repeat domain"/>
    <property type="match status" value="4"/>
</dbReference>
<evidence type="ECO:0000256" key="2">
    <source>
        <dbReference type="ARBA" id="ARBA00022737"/>
    </source>
</evidence>
<feature type="repeat" description="PPR" evidence="3">
    <location>
        <begin position="289"/>
        <end position="323"/>
    </location>
</feature>
<dbReference type="Proteomes" id="UP000516437">
    <property type="component" value="Chromosome 7"/>
</dbReference>
<comment type="similarity">
    <text evidence="1">Belongs to the PPR family. P subfamily.</text>
</comment>
<keyword evidence="5" id="KW-1185">Reference proteome</keyword>
<dbReference type="InterPro" id="IPR050872">
    <property type="entry name" value="PPR_P_subfamily"/>
</dbReference>
<dbReference type="OrthoDB" id="185373at2759"/>
<dbReference type="PROSITE" id="PS51375">
    <property type="entry name" value="PPR"/>
    <property type="match status" value="7"/>
</dbReference>
<dbReference type="PANTHER" id="PTHR46128">
    <property type="entry name" value="MITOCHONDRIAL GROUP I INTRON SPLICING FACTOR CCM1"/>
    <property type="match status" value="1"/>
</dbReference>
<evidence type="ECO:0000256" key="1">
    <source>
        <dbReference type="ARBA" id="ARBA00007626"/>
    </source>
</evidence>
<dbReference type="InterPro" id="IPR011990">
    <property type="entry name" value="TPR-like_helical_dom_sf"/>
</dbReference>
<feature type="repeat" description="PPR" evidence="3">
    <location>
        <begin position="151"/>
        <end position="185"/>
    </location>
</feature>
<feature type="repeat" description="PPR" evidence="3">
    <location>
        <begin position="468"/>
        <end position="502"/>
    </location>
</feature>
<name>A0A6A1V7G9_9ROSI</name>
<proteinExistence type="inferred from homology"/>
<feature type="repeat" description="PPR" evidence="3">
    <location>
        <begin position="395"/>
        <end position="429"/>
    </location>
</feature>
<feature type="repeat" description="PPR" evidence="3">
    <location>
        <begin position="254"/>
        <end position="288"/>
    </location>
</feature>